<feature type="region of interest" description="Disordered" evidence="1">
    <location>
        <begin position="664"/>
        <end position="726"/>
    </location>
</feature>
<organism evidence="4 5">
    <name type="scientific">Phialocephala subalpina</name>
    <dbReference type="NCBI Taxonomy" id="576137"/>
    <lineage>
        <taxon>Eukaryota</taxon>
        <taxon>Fungi</taxon>
        <taxon>Dikarya</taxon>
        <taxon>Ascomycota</taxon>
        <taxon>Pezizomycotina</taxon>
        <taxon>Leotiomycetes</taxon>
        <taxon>Helotiales</taxon>
        <taxon>Mollisiaceae</taxon>
        <taxon>Phialocephala</taxon>
        <taxon>Phialocephala fortinii species complex</taxon>
    </lineage>
</organism>
<reference evidence="4 5" key="1">
    <citation type="submission" date="2016-03" db="EMBL/GenBank/DDBJ databases">
        <authorList>
            <person name="Ploux O."/>
        </authorList>
    </citation>
    <scope>NUCLEOTIDE SEQUENCE [LARGE SCALE GENOMIC DNA]</scope>
    <source>
        <strain evidence="4 5">UAMH 11012</strain>
    </source>
</reference>
<keyword evidence="3" id="KW-0732">Signal</keyword>
<dbReference type="STRING" id="576137.A0A1L7X9D7"/>
<feature type="signal peptide" evidence="3">
    <location>
        <begin position="1"/>
        <end position="19"/>
    </location>
</feature>
<feature type="chain" id="PRO_5012566713" description="Cell wall anchored protein" evidence="3">
    <location>
        <begin position="20"/>
        <end position="726"/>
    </location>
</feature>
<evidence type="ECO:0008006" key="6">
    <source>
        <dbReference type="Google" id="ProtNLM"/>
    </source>
</evidence>
<name>A0A1L7X9D7_9HELO</name>
<dbReference type="InterPro" id="IPR011043">
    <property type="entry name" value="Gal_Oxase/kelch_b-propeller"/>
</dbReference>
<keyword evidence="5" id="KW-1185">Reference proteome</keyword>
<proteinExistence type="predicted"/>
<dbReference type="AlphaFoldDB" id="A0A1L7X9D7"/>
<feature type="compositionally biased region" description="Low complexity" evidence="1">
    <location>
        <begin position="691"/>
        <end position="704"/>
    </location>
</feature>
<dbReference type="InterPro" id="IPR015915">
    <property type="entry name" value="Kelch-typ_b-propeller"/>
</dbReference>
<keyword evidence="2" id="KW-0472">Membrane</keyword>
<evidence type="ECO:0000256" key="1">
    <source>
        <dbReference type="SAM" id="MobiDB-lite"/>
    </source>
</evidence>
<gene>
    <name evidence="4" type="ORF">PAC_11503</name>
</gene>
<sequence length="726" mass="78163">MKVMLGAALFGASLAGASVFQGQASSASSAVSSVGVVSSSTSSVFTVATPSSNPTVNSSNHDLSQHFCRIWRHQSVYVEGKIYIDGGNTYVPNGNTTFSNTASTQFSQGMNDVLLVLDLSKNFTNQDATPYSVIDKGPQVPNAIIEGALWWSAATRKIYQVGGWFSFNSLQDPGYIPDASLPSSSIWEFDVDKKTWEQSAFNYVHTGTKLDRPGAAANCDAPSLNQSYIFEGYVEFRSDIDYYNWTRGAATTFKYLEGMLQLDTNTSPPTLTNISVPTYVGPRMNGAMVHVPVGDKGIIVQIAGQEPMNPTQWGVPIPGANQQNTAINNTYVDIYDIESGFWFRQQTFGVPDIPTARADICVILVTALDKSSYNIFMIAGVLTYNVPITSEEMWVLTLPTFQWVKVHTRPGGIYGHTCHAVGENLVVVGGMQTNDQGGNANNCSTHMPAEIFSLVEMEYTGTFDAAGASRSPPVPADVVSLIGGTSTGGAVNTKPYLWSDLYLQYVFNPSLTRPPYTPSYTLAVNFTNSTNTTAPITSHKSSIPIGPIVGGAIGGVAVIALAIFLIIFFARKKKARKVAEIAAADPNMPLPPSNELPTYQDSKGHTAVEVSAYQQPLVFSQYRPHVAANLHPQELYAGEEHGRFPDVILAPSPSLRMRDSSRFSEMSYTGSGGGSPNLEPLTPLMPGGGRQSRQSEVSRSSVGGPSPRLENGRLSRQSEVSSPSEP</sequence>
<dbReference type="SUPFAM" id="SSF50965">
    <property type="entry name" value="Galactose oxidase, central domain"/>
    <property type="match status" value="1"/>
</dbReference>
<evidence type="ECO:0000313" key="4">
    <source>
        <dbReference type="EMBL" id="CZR61606.1"/>
    </source>
</evidence>
<dbReference type="PANTHER" id="PTHR23244:SF492">
    <property type="entry name" value="KELCH DOMAIN-CONTAINING PROTEIN-CONTAINING PROTEIN"/>
    <property type="match status" value="1"/>
</dbReference>
<dbReference type="EMBL" id="FJOG01000018">
    <property type="protein sequence ID" value="CZR61606.1"/>
    <property type="molecule type" value="Genomic_DNA"/>
</dbReference>
<evidence type="ECO:0000256" key="3">
    <source>
        <dbReference type="SAM" id="SignalP"/>
    </source>
</evidence>
<accession>A0A1L7X9D7</accession>
<protein>
    <recommendedName>
        <fullName evidence="6">Cell wall anchored protein</fullName>
    </recommendedName>
</protein>
<dbReference type="PANTHER" id="PTHR23244">
    <property type="entry name" value="KELCH REPEAT DOMAIN"/>
    <property type="match status" value="1"/>
</dbReference>
<dbReference type="Proteomes" id="UP000184330">
    <property type="component" value="Unassembled WGS sequence"/>
</dbReference>
<dbReference type="OrthoDB" id="10251809at2759"/>
<evidence type="ECO:0000256" key="2">
    <source>
        <dbReference type="SAM" id="Phobius"/>
    </source>
</evidence>
<feature type="compositionally biased region" description="Polar residues" evidence="1">
    <location>
        <begin position="714"/>
        <end position="726"/>
    </location>
</feature>
<evidence type="ECO:0000313" key="5">
    <source>
        <dbReference type="Proteomes" id="UP000184330"/>
    </source>
</evidence>
<feature type="transmembrane region" description="Helical" evidence="2">
    <location>
        <begin position="548"/>
        <end position="570"/>
    </location>
</feature>
<keyword evidence="2" id="KW-0812">Transmembrane</keyword>
<dbReference type="Gene3D" id="2.120.10.80">
    <property type="entry name" value="Kelch-type beta propeller"/>
    <property type="match status" value="2"/>
</dbReference>
<keyword evidence="2" id="KW-1133">Transmembrane helix</keyword>